<dbReference type="STRING" id="1225127.SAMN05661030_3865"/>
<dbReference type="EMBL" id="FOMD01000005">
    <property type="protein sequence ID" value="SFD64373.1"/>
    <property type="molecule type" value="Genomic_DNA"/>
</dbReference>
<name>A0A1I1U6M8_9ACTN</name>
<dbReference type="PANTHER" id="PTHR34861">
    <property type="match status" value="1"/>
</dbReference>
<proteinExistence type="predicted"/>
<evidence type="ECO:0000313" key="1">
    <source>
        <dbReference type="EMBL" id="SFD64373.1"/>
    </source>
</evidence>
<dbReference type="InterPro" id="IPR037175">
    <property type="entry name" value="KFase_sf"/>
</dbReference>
<reference evidence="2" key="1">
    <citation type="submission" date="2016-10" db="EMBL/GenBank/DDBJ databases">
        <authorList>
            <person name="Varghese N."/>
            <person name="Submissions S."/>
        </authorList>
    </citation>
    <scope>NUCLEOTIDE SEQUENCE [LARGE SCALE GENOMIC DNA]</scope>
    <source>
        <strain evidence="2">DSM 45962</strain>
    </source>
</reference>
<dbReference type="GO" id="GO:0019441">
    <property type="term" value="P:L-tryptophan catabolic process to kynurenine"/>
    <property type="evidence" value="ECO:0007669"/>
    <property type="project" value="InterPro"/>
</dbReference>
<gene>
    <name evidence="1" type="ORF">SAMN05661030_3865</name>
</gene>
<keyword evidence="2" id="KW-1185">Reference proteome</keyword>
<evidence type="ECO:0000313" key="2">
    <source>
        <dbReference type="Proteomes" id="UP000199022"/>
    </source>
</evidence>
<dbReference type="Pfam" id="PF04199">
    <property type="entry name" value="Cyclase"/>
    <property type="match status" value="1"/>
</dbReference>
<sequence>MVSLFVLDPRAVPWMTASVHRWRRRPAGSTWGDFGPDDVLGRLNTMGAGQVLRGVAEVRDGVVFSLSLPLDHPGGTSLNPNRLPPLVRPTLRAGAVNFHCAMSRALPGADDLVSDDLVVLHTQYSTQWDAFGHAGAFFDADGDGVAEPVYYNGWRAGADVRGPGPEDVTRAGIASLADVSGAEAGEASTSHAGPVGIEHMAAHGVQGRAVLVDLAAHFGTARTIVGRAELDTVLAADSVVVEPGDVVVLHTGFADALLDCGGTPTPEVLGSGAVLDGGDRDLRDWVRDSGVAALAADNYAVEAFPPGRALRDEPALPLHRLCLFELGIHLGELWHVGPLAAHLRSQGRSRFLLTAPPLRLPGATGSPVTPIATV</sequence>
<accession>A0A1I1U6M8</accession>
<dbReference type="AlphaFoldDB" id="A0A1I1U6M8"/>
<dbReference type="GO" id="GO:0004061">
    <property type="term" value="F:arylformamidase activity"/>
    <property type="evidence" value="ECO:0007669"/>
    <property type="project" value="InterPro"/>
</dbReference>
<dbReference type="Proteomes" id="UP000199022">
    <property type="component" value="Unassembled WGS sequence"/>
</dbReference>
<dbReference type="SUPFAM" id="SSF102198">
    <property type="entry name" value="Putative cyclase"/>
    <property type="match status" value="1"/>
</dbReference>
<protein>
    <submittedName>
        <fullName evidence="1">Kynurenine formamidase</fullName>
    </submittedName>
</protein>
<dbReference type="InterPro" id="IPR007325">
    <property type="entry name" value="KFase/CYL"/>
</dbReference>
<dbReference type="Gene3D" id="3.50.30.50">
    <property type="entry name" value="Putative cyclase"/>
    <property type="match status" value="1"/>
</dbReference>
<dbReference type="PANTHER" id="PTHR34861:SF10">
    <property type="entry name" value="CYCLASE"/>
    <property type="match status" value="1"/>
</dbReference>
<organism evidence="1 2">
    <name type="scientific">Klenkia taihuensis</name>
    <dbReference type="NCBI Taxonomy" id="1225127"/>
    <lineage>
        <taxon>Bacteria</taxon>
        <taxon>Bacillati</taxon>
        <taxon>Actinomycetota</taxon>
        <taxon>Actinomycetes</taxon>
        <taxon>Geodermatophilales</taxon>
        <taxon>Geodermatophilaceae</taxon>
        <taxon>Klenkia</taxon>
    </lineage>
</organism>